<comment type="caution">
    <text evidence="1">The sequence shown here is derived from an EMBL/GenBank/DDBJ whole genome shotgun (WGS) entry which is preliminary data.</text>
</comment>
<reference evidence="1" key="1">
    <citation type="journal article" date="2015" name="Nature">
        <title>Complex archaea that bridge the gap between prokaryotes and eukaryotes.</title>
        <authorList>
            <person name="Spang A."/>
            <person name="Saw J.H."/>
            <person name="Jorgensen S.L."/>
            <person name="Zaremba-Niedzwiedzka K."/>
            <person name="Martijn J."/>
            <person name="Lind A.E."/>
            <person name="van Eijk R."/>
            <person name="Schleper C."/>
            <person name="Guy L."/>
            <person name="Ettema T.J."/>
        </authorList>
    </citation>
    <scope>NUCLEOTIDE SEQUENCE</scope>
</reference>
<organism evidence="1">
    <name type="scientific">marine sediment metagenome</name>
    <dbReference type="NCBI Taxonomy" id="412755"/>
    <lineage>
        <taxon>unclassified sequences</taxon>
        <taxon>metagenomes</taxon>
        <taxon>ecological metagenomes</taxon>
    </lineage>
</organism>
<proteinExistence type="predicted"/>
<dbReference type="AlphaFoldDB" id="A0A0F9T5A6"/>
<dbReference type="EMBL" id="LAZR01000296">
    <property type="protein sequence ID" value="KKN76385.1"/>
    <property type="molecule type" value="Genomic_DNA"/>
</dbReference>
<name>A0A0F9T5A6_9ZZZZ</name>
<gene>
    <name evidence="1" type="ORF">LCGC14_0370710</name>
</gene>
<evidence type="ECO:0000313" key="1">
    <source>
        <dbReference type="EMBL" id="KKN76385.1"/>
    </source>
</evidence>
<accession>A0A0F9T5A6</accession>
<sequence length="106" mass="11467">MTIGRNRNTSPTATVSGGITLNSSSSTTIAVANTNRVFLHVSNNDNAIGFWLKLQPASVDDDMKGIFISSKVGAIPFWEMPTDNIYTGELCAITEAGTFEIFITEY</sequence>
<protein>
    <submittedName>
        <fullName evidence="1">Uncharacterized protein</fullName>
    </submittedName>
</protein>